<evidence type="ECO:0000313" key="8">
    <source>
        <dbReference type="EMBL" id="SVC05687.1"/>
    </source>
</evidence>
<reference evidence="8" key="1">
    <citation type="submission" date="2018-05" db="EMBL/GenBank/DDBJ databases">
        <authorList>
            <person name="Lanie J.A."/>
            <person name="Ng W.-L."/>
            <person name="Kazmierczak K.M."/>
            <person name="Andrzejewski T.M."/>
            <person name="Davidsen T.M."/>
            <person name="Wayne K.J."/>
            <person name="Tettelin H."/>
            <person name="Glass J.I."/>
            <person name="Rusch D."/>
            <person name="Podicherti R."/>
            <person name="Tsui H.-C.T."/>
            <person name="Winkler M.E."/>
        </authorList>
    </citation>
    <scope>NUCLEOTIDE SEQUENCE</scope>
</reference>
<proteinExistence type="inferred from homology"/>
<keyword evidence="2" id="KW-0489">Methyltransferase</keyword>
<feature type="non-terminal residue" evidence="8">
    <location>
        <position position="121"/>
    </location>
</feature>
<keyword evidence="6" id="KW-0170">Cobalt</keyword>
<evidence type="ECO:0000256" key="3">
    <source>
        <dbReference type="ARBA" id="ARBA00022679"/>
    </source>
</evidence>
<evidence type="ECO:0000256" key="5">
    <source>
        <dbReference type="ARBA" id="ARBA00022723"/>
    </source>
</evidence>
<dbReference type="InterPro" id="IPR003726">
    <property type="entry name" value="HCY_dom"/>
</dbReference>
<dbReference type="InterPro" id="IPR036589">
    <property type="entry name" value="HCY_dom_sf"/>
</dbReference>
<dbReference type="Gene3D" id="3.20.20.330">
    <property type="entry name" value="Homocysteine-binding-like domain"/>
    <property type="match status" value="1"/>
</dbReference>
<accession>A0A382J2P1</accession>
<dbReference type="InterPro" id="IPR050554">
    <property type="entry name" value="Met_Synthase/Corrinoid"/>
</dbReference>
<keyword evidence="4" id="KW-0949">S-adenosyl-L-methionine</keyword>
<sequence length="121" mass="13007">MLDEIAQQRIVILDGAMGTMIQQLGLTEQDFRGDLLAEHNRDLKGNNDLLSLTRPAAIRAIHDAFLEAGADIVTTNTFNATALSQADYGTENLVRDMNIAAALVAVEAAQAAATPDRPRFA</sequence>
<comment type="similarity">
    <text evidence="1">Belongs to the vitamin-B12 dependent methionine synthase family.</text>
</comment>
<dbReference type="PANTHER" id="PTHR45833">
    <property type="entry name" value="METHIONINE SYNTHASE"/>
    <property type="match status" value="1"/>
</dbReference>
<evidence type="ECO:0000259" key="7">
    <source>
        <dbReference type="PROSITE" id="PS50970"/>
    </source>
</evidence>
<dbReference type="AlphaFoldDB" id="A0A382J2P1"/>
<evidence type="ECO:0000256" key="2">
    <source>
        <dbReference type="ARBA" id="ARBA00022603"/>
    </source>
</evidence>
<evidence type="ECO:0000256" key="4">
    <source>
        <dbReference type="ARBA" id="ARBA00022691"/>
    </source>
</evidence>
<name>A0A382J2P1_9ZZZZ</name>
<dbReference type="EMBL" id="UINC01071060">
    <property type="protein sequence ID" value="SVC05687.1"/>
    <property type="molecule type" value="Genomic_DNA"/>
</dbReference>
<dbReference type="GO" id="GO:0050667">
    <property type="term" value="P:homocysteine metabolic process"/>
    <property type="evidence" value="ECO:0007669"/>
    <property type="project" value="TreeGrafter"/>
</dbReference>
<feature type="domain" description="Hcy-binding" evidence="7">
    <location>
        <begin position="1"/>
        <end position="121"/>
    </location>
</feature>
<evidence type="ECO:0000256" key="1">
    <source>
        <dbReference type="ARBA" id="ARBA00010398"/>
    </source>
</evidence>
<keyword evidence="3" id="KW-0808">Transferase</keyword>
<evidence type="ECO:0000256" key="6">
    <source>
        <dbReference type="ARBA" id="ARBA00023285"/>
    </source>
</evidence>
<dbReference type="GO" id="GO:0005829">
    <property type="term" value="C:cytosol"/>
    <property type="evidence" value="ECO:0007669"/>
    <property type="project" value="TreeGrafter"/>
</dbReference>
<dbReference type="SUPFAM" id="SSF82282">
    <property type="entry name" value="Homocysteine S-methyltransferase"/>
    <property type="match status" value="1"/>
</dbReference>
<dbReference type="GO" id="GO:0046653">
    <property type="term" value="P:tetrahydrofolate metabolic process"/>
    <property type="evidence" value="ECO:0007669"/>
    <property type="project" value="TreeGrafter"/>
</dbReference>
<keyword evidence="5" id="KW-0479">Metal-binding</keyword>
<dbReference type="GO" id="GO:0046872">
    <property type="term" value="F:metal ion binding"/>
    <property type="evidence" value="ECO:0007669"/>
    <property type="project" value="UniProtKB-KW"/>
</dbReference>
<dbReference type="GO" id="GO:0008705">
    <property type="term" value="F:methionine synthase activity"/>
    <property type="evidence" value="ECO:0007669"/>
    <property type="project" value="TreeGrafter"/>
</dbReference>
<organism evidence="8">
    <name type="scientific">marine metagenome</name>
    <dbReference type="NCBI Taxonomy" id="408172"/>
    <lineage>
        <taxon>unclassified sequences</taxon>
        <taxon>metagenomes</taxon>
        <taxon>ecological metagenomes</taxon>
    </lineage>
</organism>
<dbReference type="PROSITE" id="PS50970">
    <property type="entry name" value="HCY"/>
    <property type="match status" value="1"/>
</dbReference>
<dbReference type="GO" id="GO:0032259">
    <property type="term" value="P:methylation"/>
    <property type="evidence" value="ECO:0007669"/>
    <property type="project" value="UniProtKB-KW"/>
</dbReference>
<dbReference type="Pfam" id="PF02574">
    <property type="entry name" value="S-methyl_trans"/>
    <property type="match status" value="1"/>
</dbReference>
<dbReference type="PANTHER" id="PTHR45833:SF1">
    <property type="entry name" value="METHIONINE SYNTHASE"/>
    <property type="match status" value="1"/>
</dbReference>
<gene>
    <name evidence="8" type="ORF">METZ01_LOCUS258541</name>
</gene>
<protein>
    <recommendedName>
        <fullName evidence="7">Hcy-binding domain-containing protein</fullName>
    </recommendedName>
</protein>